<keyword evidence="2" id="KW-1133">Transmembrane helix</keyword>
<dbReference type="Proteomes" id="UP000326924">
    <property type="component" value="Unassembled WGS sequence"/>
</dbReference>
<dbReference type="AlphaFoldDB" id="A0A5J5FAC1"/>
<reference evidence="3 4" key="1">
    <citation type="submission" date="2019-09" db="EMBL/GenBank/DDBJ databases">
        <title>Draft genome of the ectomycorrhizal ascomycete Sphaerosporella brunnea.</title>
        <authorList>
            <consortium name="DOE Joint Genome Institute"/>
            <person name="Benucci G.M."/>
            <person name="Marozzi G."/>
            <person name="Antonielli L."/>
            <person name="Sanchez S."/>
            <person name="Marco P."/>
            <person name="Wang X."/>
            <person name="Falini L.B."/>
            <person name="Barry K."/>
            <person name="Haridas S."/>
            <person name="Lipzen A."/>
            <person name="Labutti K."/>
            <person name="Grigoriev I.V."/>
            <person name="Murat C."/>
            <person name="Martin F."/>
            <person name="Albertini E."/>
            <person name="Donnini D."/>
            <person name="Bonito G."/>
        </authorList>
    </citation>
    <scope>NUCLEOTIDE SEQUENCE [LARGE SCALE GENOMIC DNA]</scope>
    <source>
        <strain evidence="3 4">Sb_GMNB300</strain>
    </source>
</reference>
<keyword evidence="2" id="KW-0812">Transmembrane</keyword>
<accession>A0A5J5FAC1</accession>
<dbReference type="OrthoDB" id="3055998at2759"/>
<keyword evidence="2" id="KW-0472">Membrane</keyword>
<proteinExistence type="predicted"/>
<protein>
    <submittedName>
        <fullName evidence="3">Uncharacterized protein</fullName>
    </submittedName>
</protein>
<evidence type="ECO:0000313" key="4">
    <source>
        <dbReference type="Proteomes" id="UP000326924"/>
    </source>
</evidence>
<evidence type="ECO:0000256" key="1">
    <source>
        <dbReference type="SAM" id="MobiDB-lite"/>
    </source>
</evidence>
<feature type="region of interest" description="Disordered" evidence="1">
    <location>
        <begin position="39"/>
        <end position="66"/>
    </location>
</feature>
<dbReference type="InParanoid" id="A0A5J5FAC1"/>
<gene>
    <name evidence="3" type="ORF">FN846DRAFT_58690</name>
</gene>
<name>A0A5J5FAC1_9PEZI</name>
<keyword evidence="4" id="KW-1185">Reference proteome</keyword>
<dbReference type="EMBL" id="VXIS01000012">
    <property type="protein sequence ID" value="KAA8913753.1"/>
    <property type="molecule type" value="Genomic_DNA"/>
</dbReference>
<evidence type="ECO:0000256" key="2">
    <source>
        <dbReference type="SAM" id="Phobius"/>
    </source>
</evidence>
<feature type="compositionally biased region" description="Polar residues" evidence="1">
    <location>
        <begin position="40"/>
        <end position="58"/>
    </location>
</feature>
<feature type="transmembrane region" description="Helical" evidence="2">
    <location>
        <begin position="129"/>
        <end position="151"/>
    </location>
</feature>
<organism evidence="3 4">
    <name type="scientific">Sphaerosporella brunnea</name>
    <dbReference type="NCBI Taxonomy" id="1250544"/>
    <lineage>
        <taxon>Eukaryota</taxon>
        <taxon>Fungi</taxon>
        <taxon>Dikarya</taxon>
        <taxon>Ascomycota</taxon>
        <taxon>Pezizomycotina</taxon>
        <taxon>Pezizomycetes</taxon>
        <taxon>Pezizales</taxon>
        <taxon>Pyronemataceae</taxon>
        <taxon>Sphaerosporella</taxon>
    </lineage>
</organism>
<evidence type="ECO:0000313" key="3">
    <source>
        <dbReference type="EMBL" id="KAA8913753.1"/>
    </source>
</evidence>
<comment type="caution">
    <text evidence="3">The sequence shown here is derived from an EMBL/GenBank/DDBJ whole genome shotgun (WGS) entry which is preliminary data.</text>
</comment>
<sequence length="152" mass="16746">MHWKEGARTHNPVWRGETGSITSLFMVAQMMVDDVLGGSLRQSEPSQSLNGHTASADATDSREHRVVPASREALVDEPRQLALTEESLGKAESREVLDVNLPQTQGLKEPPVLRVTITVFDGPQNVSDLLLLCFLLHLFLLIPEVAIQSIIQ</sequence>